<keyword evidence="1" id="KW-0489">Methyltransferase</keyword>
<protein>
    <recommendedName>
        <fullName evidence="4">DNA (cytosine-5-)-methyltransferase</fullName>
    </recommendedName>
</protein>
<evidence type="ECO:0000313" key="3">
    <source>
        <dbReference type="EMBL" id="GAH68895.1"/>
    </source>
</evidence>
<gene>
    <name evidence="3" type="ORF">S03H2_41300</name>
</gene>
<organism evidence="3">
    <name type="scientific">marine sediment metagenome</name>
    <dbReference type="NCBI Taxonomy" id="412755"/>
    <lineage>
        <taxon>unclassified sequences</taxon>
        <taxon>metagenomes</taxon>
        <taxon>ecological metagenomes</taxon>
    </lineage>
</organism>
<evidence type="ECO:0000256" key="1">
    <source>
        <dbReference type="ARBA" id="ARBA00022603"/>
    </source>
</evidence>
<dbReference type="Pfam" id="PF00145">
    <property type="entry name" value="DNA_methylase"/>
    <property type="match status" value="1"/>
</dbReference>
<dbReference type="Gene3D" id="3.90.120.10">
    <property type="entry name" value="DNA Methylase, subunit A, domain 2"/>
    <property type="match status" value="1"/>
</dbReference>
<accession>X1II14</accession>
<keyword evidence="2" id="KW-0808">Transferase</keyword>
<dbReference type="AlphaFoldDB" id="X1II14"/>
<dbReference type="InterPro" id="IPR001525">
    <property type="entry name" value="C5_MeTfrase"/>
</dbReference>
<sequence>PLVTATEWKASPGKRQATRLWTAFRRKALIPECKLVQTFPVDYELAGKLKERYIQIGNAVPPFMAYRLADAIMNPIQRTLREGASRNETFSGHPQFPE</sequence>
<feature type="non-terminal residue" evidence="3">
    <location>
        <position position="1"/>
    </location>
</feature>
<reference evidence="3" key="1">
    <citation type="journal article" date="2014" name="Front. Microbiol.">
        <title>High frequency of phylogenetically diverse reductive dehalogenase-homologous genes in deep subseafloor sedimentary metagenomes.</title>
        <authorList>
            <person name="Kawai M."/>
            <person name="Futagami T."/>
            <person name="Toyoda A."/>
            <person name="Takaki Y."/>
            <person name="Nishi S."/>
            <person name="Hori S."/>
            <person name="Arai W."/>
            <person name="Tsubouchi T."/>
            <person name="Morono Y."/>
            <person name="Uchiyama I."/>
            <person name="Ito T."/>
            <person name="Fujiyama A."/>
            <person name="Inagaki F."/>
            <person name="Takami H."/>
        </authorList>
    </citation>
    <scope>NUCLEOTIDE SEQUENCE</scope>
    <source>
        <strain evidence="3">Expedition CK06-06</strain>
    </source>
</reference>
<evidence type="ECO:0008006" key="4">
    <source>
        <dbReference type="Google" id="ProtNLM"/>
    </source>
</evidence>
<evidence type="ECO:0000256" key="2">
    <source>
        <dbReference type="ARBA" id="ARBA00022679"/>
    </source>
</evidence>
<dbReference type="InterPro" id="IPR029063">
    <property type="entry name" value="SAM-dependent_MTases_sf"/>
</dbReference>
<comment type="caution">
    <text evidence="3">The sequence shown here is derived from an EMBL/GenBank/DDBJ whole genome shotgun (WGS) entry which is preliminary data.</text>
</comment>
<dbReference type="SUPFAM" id="SSF53335">
    <property type="entry name" value="S-adenosyl-L-methionine-dependent methyltransferases"/>
    <property type="match status" value="1"/>
</dbReference>
<proteinExistence type="predicted"/>
<dbReference type="GO" id="GO:0008168">
    <property type="term" value="F:methyltransferase activity"/>
    <property type="evidence" value="ECO:0007669"/>
    <property type="project" value="UniProtKB-KW"/>
</dbReference>
<dbReference type="GO" id="GO:0032259">
    <property type="term" value="P:methylation"/>
    <property type="evidence" value="ECO:0007669"/>
    <property type="project" value="UniProtKB-KW"/>
</dbReference>
<name>X1II14_9ZZZZ</name>
<dbReference type="EMBL" id="BARU01025645">
    <property type="protein sequence ID" value="GAH68895.1"/>
    <property type="molecule type" value="Genomic_DNA"/>
</dbReference>